<name>A0A5J5CR26_9PERO</name>
<evidence type="ECO:0000313" key="3">
    <source>
        <dbReference type="Proteomes" id="UP000327493"/>
    </source>
</evidence>
<feature type="region of interest" description="Disordered" evidence="1">
    <location>
        <begin position="366"/>
        <end position="394"/>
    </location>
</feature>
<dbReference type="EMBL" id="VOFY01000016">
    <property type="protein sequence ID" value="KAA8584237.1"/>
    <property type="molecule type" value="Genomic_DNA"/>
</dbReference>
<feature type="compositionally biased region" description="Basic and acidic residues" evidence="1">
    <location>
        <begin position="374"/>
        <end position="385"/>
    </location>
</feature>
<dbReference type="AlphaFoldDB" id="A0A5J5CR26"/>
<comment type="caution">
    <text evidence="2">The sequence shown here is derived from an EMBL/GenBank/DDBJ whole genome shotgun (WGS) entry which is preliminary data.</text>
</comment>
<sequence length="512" mass="57667">CAAKSNISNNNADESLFSQDLETGRSSYEHAALRCDRTTDGERRGEGTEADQRGWFEFYFKRSPQLTTRCRLCKLFRSRAVRDKSEMNLYSSFGNLMEAWVTKEDQCLDSAWLGNNDEDPTTPSTHVGTNLPAESEDSGVETASSVTSFTATFSSVFMENAEMDTFAPETEVGGLTPALTSQSPVSSSSPRLCPSRVQEDATALHLKVELALQKTEAKCLKNNREPLTVDGMLRQPPRASFLPKRHTSDLVRGQRSESFSLRRTVNPSVSTRQMSEMRRILQPVTSLSAVRGIVNQSAQDLGKEERNGLSPGFCYLEHVCQKLEEIARKQMHSRALQMEKDAQWEHQDMEALDTCQSDLKAAEEALSSCQIPEDTERAEHSEPRQRNPYRHFRQRSASDTNITALQFMYRKCVCLCACVRVLGAGRLNADCRGQHLTDDLLEKVEEGHVIQENEKKETSKTGRNWKLKFGSLKREPAVGDTKGQQMHSSEKNSARRRLSQLLRRSRKTLPVS</sequence>
<proteinExistence type="predicted"/>
<feature type="region of interest" description="Disordered" evidence="1">
    <location>
        <begin position="113"/>
        <end position="141"/>
    </location>
</feature>
<dbReference type="Proteomes" id="UP000327493">
    <property type="component" value="Chromosome 16"/>
</dbReference>
<gene>
    <name evidence="2" type="ORF">FQN60_008022</name>
</gene>
<feature type="non-terminal residue" evidence="2">
    <location>
        <position position="1"/>
    </location>
</feature>
<protein>
    <submittedName>
        <fullName evidence="2">Uncharacterized protein</fullName>
    </submittedName>
</protein>
<reference evidence="2 3" key="1">
    <citation type="submission" date="2019-08" db="EMBL/GenBank/DDBJ databases">
        <title>A chromosome-level genome assembly, high-density linkage maps, and genome scans reveal the genomic architecture of hybrid incompatibilities underlying speciation via character displacement in darters (Percidae: Etheostominae).</title>
        <authorList>
            <person name="Moran R.L."/>
            <person name="Catchen J.M."/>
            <person name="Fuller R.C."/>
        </authorList>
    </citation>
    <scope>NUCLEOTIDE SEQUENCE [LARGE SCALE GENOMIC DNA]</scope>
    <source>
        <strain evidence="2">EspeVRDwgs_2016</strain>
        <tissue evidence="2">Muscle</tissue>
    </source>
</reference>
<keyword evidence="3" id="KW-1185">Reference proteome</keyword>
<organism evidence="2 3">
    <name type="scientific">Etheostoma spectabile</name>
    <name type="common">orangethroat darter</name>
    <dbReference type="NCBI Taxonomy" id="54343"/>
    <lineage>
        <taxon>Eukaryota</taxon>
        <taxon>Metazoa</taxon>
        <taxon>Chordata</taxon>
        <taxon>Craniata</taxon>
        <taxon>Vertebrata</taxon>
        <taxon>Euteleostomi</taxon>
        <taxon>Actinopterygii</taxon>
        <taxon>Neopterygii</taxon>
        <taxon>Teleostei</taxon>
        <taxon>Neoteleostei</taxon>
        <taxon>Acanthomorphata</taxon>
        <taxon>Eupercaria</taxon>
        <taxon>Perciformes</taxon>
        <taxon>Percoidei</taxon>
        <taxon>Percidae</taxon>
        <taxon>Etheostomatinae</taxon>
        <taxon>Etheostoma</taxon>
    </lineage>
</organism>
<feature type="compositionally biased region" description="Basic residues" evidence="1">
    <location>
        <begin position="494"/>
        <end position="512"/>
    </location>
</feature>
<feature type="region of interest" description="Disordered" evidence="1">
    <location>
        <begin position="471"/>
        <end position="512"/>
    </location>
</feature>
<evidence type="ECO:0000313" key="2">
    <source>
        <dbReference type="EMBL" id="KAA8584237.1"/>
    </source>
</evidence>
<evidence type="ECO:0000256" key="1">
    <source>
        <dbReference type="SAM" id="MobiDB-lite"/>
    </source>
</evidence>
<accession>A0A5J5CR26</accession>